<gene>
    <name evidence="1" type="ORF">B0T15DRAFT_524005</name>
</gene>
<dbReference type="EMBL" id="JAUDZG010000002">
    <property type="protein sequence ID" value="KAK3308270.1"/>
    <property type="molecule type" value="Genomic_DNA"/>
</dbReference>
<proteinExistence type="predicted"/>
<keyword evidence="2" id="KW-1185">Reference proteome</keyword>
<dbReference type="GeneID" id="87887565"/>
<reference evidence="1" key="2">
    <citation type="submission" date="2023-06" db="EMBL/GenBank/DDBJ databases">
        <authorList>
            <consortium name="Lawrence Berkeley National Laboratory"/>
            <person name="Mondo S.J."/>
            <person name="Hensen N."/>
            <person name="Bonometti L."/>
            <person name="Westerberg I."/>
            <person name="Brannstrom I.O."/>
            <person name="Guillou S."/>
            <person name="Cros-Aarteil S."/>
            <person name="Calhoun S."/>
            <person name="Haridas S."/>
            <person name="Kuo A."/>
            <person name="Pangilinan J."/>
            <person name="Riley R."/>
            <person name="Labutti K."/>
            <person name="Andreopoulos B."/>
            <person name="Lipzen A."/>
            <person name="Chen C."/>
            <person name="Yanf M."/>
            <person name="Daum C."/>
            <person name="Ng V."/>
            <person name="Clum A."/>
            <person name="Steindorff A."/>
            <person name="Ohm R."/>
            <person name="Martin F."/>
            <person name="Silar P."/>
            <person name="Natvig D."/>
            <person name="Lalanne C."/>
            <person name="Gautier V."/>
            <person name="Ament-Velasquez S.L."/>
            <person name="Kruys A."/>
            <person name="Hutchinson M.I."/>
            <person name="Powell A.J."/>
            <person name="Barry K."/>
            <person name="Miller A.N."/>
            <person name="Grigoriev I.V."/>
            <person name="Debuchy R."/>
            <person name="Gladieux P."/>
            <person name="Thoren M.H."/>
            <person name="Johannesson H."/>
        </authorList>
    </citation>
    <scope>NUCLEOTIDE SEQUENCE</scope>
    <source>
        <strain evidence="1">CBS 333.67</strain>
    </source>
</reference>
<evidence type="ECO:0000313" key="1">
    <source>
        <dbReference type="EMBL" id="KAK3308270.1"/>
    </source>
</evidence>
<name>A0AAJ0M423_9PEZI</name>
<dbReference type="AlphaFoldDB" id="A0AAJ0M423"/>
<sequence length="183" mass="21082">MPGLFHGYHFHCHPRLVPSISREDALLLEPTLNSRRLGTIRPLAWSVLTTEHDEAPWVVPATVHCDVLAAAWSSCWCTGLFVASDHHPLTRPRRCCREFKRDIFDLFDRHPKLHLFDPTIEPSRPVTSSDAMLRFRGTDATYYQVDFDEYDPDTSPWVVKPLTRGDMNVLEYARSLDDLLYCG</sequence>
<organism evidence="1 2">
    <name type="scientific">Chaetomium strumarium</name>
    <dbReference type="NCBI Taxonomy" id="1170767"/>
    <lineage>
        <taxon>Eukaryota</taxon>
        <taxon>Fungi</taxon>
        <taxon>Dikarya</taxon>
        <taxon>Ascomycota</taxon>
        <taxon>Pezizomycotina</taxon>
        <taxon>Sordariomycetes</taxon>
        <taxon>Sordariomycetidae</taxon>
        <taxon>Sordariales</taxon>
        <taxon>Chaetomiaceae</taxon>
        <taxon>Chaetomium</taxon>
    </lineage>
</organism>
<dbReference type="RefSeq" id="XP_062724050.1">
    <property type="nucleotide sequence ID" value="XM_062868736.1"/>
</dbReference>
<protein>
    <submittedName>
        <fullName evidence="1">Uncharacterized protein</fullName>
    </submittedName>
</protein>
<evidence type="ECO:0000313" key="2">
    <source>
        <dbReference type="Proteomes" id="UP001273166"/>
    </source>
</evidence>
<accession>A0AAJ0M423</accession>
<reference evidence="1" key="1">
    <citation type="journal article" date="2023" name="Mol. Phylogenet. Evol.">
        <title>Genome-scale phylogeny and comparative genomics of the fungal order Sordariales.</title>
        <authorList>
            <person name="Hensen N."/>
            <person name="Bonometti L."/>
            <person name="Westerberg I."/>
            <person name="Brannstrom I.O."/>
            <person name="Guillou S."/>
            <person name="Cros-Aarteil S."/>
            <person name="Calhoun S."/>
            <person name="Haridas S."/>
            <person name="Kuo A."/>
            <person name="Mondo S."/>
            <person name="Pangilinan J."/>
            <person name="Riley R."/>
            <person name="LaButti K."/>
            <person name="Andreopoulos B."/>
            <person name="Lipzen A."/>
            <person name="Chen C."/>
            <person name="Yan M."/>
            <person name="Daum C."/>
            <person name="Ng V."/>
            <person name="Clum A."/>
            <person name="Steindorff A."/>
            <person name="Ohm R.A."/>
            <person name="Martin F."/>
            <person name="Silar P."/>
            <person name="Natvig D.O."/>
            <person name="Lalanne C."/>
            <person name="Gautier V."/>
            <person name="Ament-Velasquez S.L."/>
            <person name="Kruys A."/>
            <person name="Hutchinson M.I."/>
            <person name="Powell A.J."/>
            <person name="Barry K."/>
            <person name="Miller A.N."/>
            <person name="Grigoriev I.V."/>
            <person name="Debuchy R."/>
            <person name="Gladieux P."/>
            <person name="Hiltunen Thoren M."/>
            <person name="Johannesson H."/>
        </authorList>
    </citation>
    <scope>NUCLEOTIDE SEQUENCE</scope>
    <source>
        <strain evidence="1">CBS 333.67</strain>
    </source>
</reference>
<comment type="caution">
    <text evidence="1">The sequence shown here is derived from an EMBL/GenBank/DDBJ whole genome shotgun (WGS) entry which is preliminary data.</text>
</comment>
<dbReference type="Proteomes" id="UP001273166">
    <property type="component" value="Unassembled WGS sequence"/>
</dbReference>